<organism evidence="1 2">
    <name type="scientific">Blautia ammoniilytica</name>
    <dbReference type="NCBI Taxonomy" id="2981782"/>
    <lineage>
        <taxon>Bacteria</taxon>
        <taxon>Bacillati</taxon>
        <taxon>Bacillota</taxon>
        <taxon>Clostridia</taxon>
        <taxon>Lachnospirales</taxon>
        <taxon>Lachnospiraceae</taxon>
        <taxon>Blautia</taxon>
    </lineage>
</organism>
<dbReference type="EMBL" id="JAOQJL010000035">
    <property type="protein sequence ID" value="MCU6766637.1"/>
    <property type="molecule type" value="Genomic_DNA"/>
</dbReference>
<dbReference type="Proteomes" id="UP001652409">
    <property type="component" value="Unassembled WGS sequence"/>
</dbReference>
<protein>
    <submittedName>
        <fullName evidence="1">Cytidylate kinase-like family protein</fullName>
    </submittedName>
</protein>
<reference evidence="1 2" key="1">
    <citation type="journal article" date="2021" name="ISME Commun">
        <title>Automated analysis of genomic sequences facilitates high-throughput and comprehensive description of bacteria.</title>
        <authorList>
            <person name="Hitch T.C.A."/>
        </authorList>
    </citation>
    <scope>NUCLEOTIDE SEQUENCE [LARGE SCALE GENOMIC DNA]</scope>
    <source>
        <strain evidence="1 2">Sanger_23</strain>
    </source>
</reference>
<gene>
    <name evidence="1" type="ORF">OCV61_14715</name>
</gene>
<sequence>MSKQIITINRMFGSNGRVIGKAIADALGLKFYDKELIEIASREKGVPFDEFAKADEKKASQWRYSVEYDIQIDREYHFTPINDVLFDAQKEIILNLADKEDCVIVGRCANYILKDKALSLFIYAPFEDRLKTVMERTGREEKSARKMIKKIDKDRRAYYEYFTDEYWMDLLHYDLCINSSRFTTPQIISMVKQSLSDR</sequence>
<dbReference type="SUPFAM" id="SSF52540">
    <property type="entry name" value="P-loop containing nucleoside triphosphate hydrolases"/>
    <property type="match status" value="1"/>
</dbReference>
<evidence type="ECO:0000313" key="1">
    <source>
        <dbReference type="EMBL" id="MCU6766637.1"/>
    </source>
</evidence>
<name>A0ABT2TYI0_9FIRM</name>
<proteinExistence type="predicted"/>
<dbReference type="Gene3D" id="3.40.50.300">
    <property type="entry name" value="P-loop containing nucleotide triphosphate hydrolases"/>
    <property type="match status" value="1"/>
</dbReference>
<keyword evidence="2" id="KW-1185">Reference proteome</keyword>
<evidence type="ECO:0000313" key="2">
    <source>
        <dbReference type="Proteomes" id="UP001652409"/>
    </source>
</evidence>
<dbReference type="InterPro" id="IPR027417">
    <property type="entry name" value="P-loop_NTPase"/>
</dbReference>
<accession>A0ABT2TYI0</accession>
<comment type="caution">
    <text evidence="1">The sequence shown here is derived from an EMBL/GenBank/DDBJ whole genome shotgun (WGS) entry which is preliminary data.</text>
</comment>
<dbReference type="Pfam" id="PF13189">
    <property type="entry name" value="Cytidylate_kin2"/>
    <property type="match status" value="1"/>
</dbReference>
<dbReference type="RefSeq" id="WP_158422446.1">
    <property type="nucleotide sequence ID" value="NZ_JAOQJL010000035.1"/>
</dbReference>